<keyword evidence="3" id="KW-0677">Repeat</keyword>
<feature type="region of interest" description="Disordered" evidence="7">
    <location>
        <begin position="277"/>
        <end position="300"/>
    </location>
</feature>
<evidence type="ECO:0000313" key="9">
    <source>
        <dbReference type="Proteomes" id="UP000054097"/>
    </source>
</evidence>
<feature type="compositionally biased region" description="Acidic residues" evidence="7">
    <location>
        <begin position="332"/>
        <end position="342"/>
    </location>
</feature>
<gene>
    <name evidence="8" type="ORF">M408DRAFT_329837</name>
</gene>
<feature type="region of interest" description="Disordered" evidence="7">
    <location>
        <begin position="330"/>
        <end position="438"/>
    </location>
</feature>
<dbReference type="STRING" id="933852.A0A0C3B700"/>
<dbReference type="Gene3D" id="2.130.10.10">
    <property type="entry name" value="YVTN repeat-like/Quinoprotein amine dehydrogenase"/>
    <property type="match status" value="2"/>
</dbReference>
<reference evidence="9" key="2">
    <citation type="submission" date="2015-01" db="EMBL/GenBank/DDBJ databases">
        <title>Evolutionary Origins and Diversification of the Mycorrhizal Mutualists.</title>
        <authorList>
            <consortium name="DOE Joint Genome Institute"/>
            <consortium name="Mycorrhizal Genomics Consortium"/>
            <person name="Kohler A."/>
            <person name="Kuo A."/>
            <person name="Nagy L.G."/>
            <person name="Floudas D."/>
            <person name="Copeland A."/>
            <person name="Barry K.W."/>
            <person name="Cichocki N."/>
            <person name="Veneault-Fourrey C."/>
            <person name="LaButti K."/>
            <person name="Lindquist E.A."/>
            <person name="Lipzen A."/>
            <person name="Lundell T."/>
            <person name="Morin E."/>
            <person name="Murat C."/>
            <person name="Riley R."/>
            <person name="Ohm R."/>
            <person name="Sun H."/>
            <person name="Tunlid A."/>
            <person name="Henrissat B."/>
            <person name="Grigoriev I.V."/>
            <person name="Hibbett D.S."/>
            <person name="Martin F."/>
        </authorList>
    </citation>
    <scope>NUCLEOTIDE SEQUENCE [LARGE SCALE GENOMIC DNA]</scope>
    <source>
        <strain evidence="9">MAFF 305830</strain>
    </source>
</reference>
<dbReference type="PROSITE" id="PS50082">
    <property type="entry name" value="WD_REPEATS_2"/>
    <property type="match status" value="1"/>
</dbReference>
<keyword evidence="9" id="KW-1185">Reference proteome</keyword>
<accession>A0A0C3B700</accession>
<sequence length="438" mass="47711">MPDTTLKTQALDLAFHPLADILFVGLLDGQIRCYSYDSSGDTTLKWKTRPSKKSCRALDVRHDGSHLWGGNKSGSIHTIDTETGSIVGERLHAHETAISRIITLGSNMNMFASGDDNGVIKIWDSRSPASDASAIRTLSHHTDYISDFAWLSGKRHLVATSGDGTLSVIDVRSNKTKPFAQSEDQEDELLSVVPIKGGAKLVIGTQLGPLSIFDRAKGYADCVDRFLGHPSSVETMVSLSSSQITQDVIATGSSDGLIRVVQIHPSKFLGVIAAHGTTSTDQEGEDSGKPGQSNTEGFPIERMKLDRNGKWLASISHDEILKLTDVEGALEGSDEEEEEYVDADGLVSDQSNDDDEEQGQDEGEHDSEHDEKEESDAAELDESDTNHAVVADEQGSESESSTGPTDKQSKKRKKRELKREERKKRKKSGPVNTFFADL</sequence>
<dbReference type="InterPro" id="IPR015943">
    <property type="entry name" value="WD40/YVTN_repeat-like_dom_sf"/>
</dbReference>
<evidence type="ECO:0000256" key="3">
    <source>
        <dbReference type="ARBA" id="ARBA00022737"/>
    </source>
</evidence>
<feature type="compositionally biased region" description="Acidic residues" evidence="7">
    <location>
        <begin position="373"/>
        <end position="383"/>
    </location>
</feature>
<evidence type="ECO:0000256" key="6">
    <source>
        <dbReference type="PROSITE-ProRule" id="PRU00221"/>
    </source>
</evidence>
<evidence type="ECO:0000313" key="8">
    <source>
        <dbReference type="EMBL" id="KIM27924.1"/>
    </source>
</evidence>
<dbReference type="InterPro" id="IPR001680">
    <property type="entry name" value="WD40_rpt"/>
</dbReference>
<organism evidence="8 9">
    <name type="scientific">Serendipita vermifera MAFF 305830</name>
    <dbReference type="NCBI Taxonomy" id="933852"/>
    <lineage>
        <taxon>Eukaryota</taxon>
        <taxon>Fungi</taxon>
        <taxon>Dikarya</taxon>
        <taxon>Basidiomycota</taxon>
        <taxon>Agaricomycotina</taxon>
        <taxon>Agaricomycetes</taxon>
        <taxon>Sebacinales</taxon>
        <taxon>Serendipitaceae</taxon>
        <taxon>Serendipita</taxon>
    </lineage>
</organism>
<dbReference type="AlphaFoldDB" id="A0A0C3B700"/>
<feature type="compositionally biased region" description="Basic residues" evidence="7">
    <location>
        <begin position="409"/>
        <end position="428"/>
    </location>
</feature>
<evidence type="ECO:0000256" key="7">
    <source>
        <dbReference type="SAM" id="MobiDB-lite"/>
    </source>
</evidence>
<dbReference type="InterPro" id="IPR036322">
    <property type="entry name" value="WD40_repeat_dom_sf"/>
</dbReference>
<dbReference type="Proteomes" id="UP000054097">
    <property type="component" value="Unassembled WGS sequence"/>
</dbReference>
<evidence type="ECO:0000256" key="5">
    <source>
        <dbReference type="ARBA" id="ARBA00039514"/>
    </source>
</evidence>
<proteinExistence type="inferred from homology"/>
<dbReference type="InterPro" id="IPR050505">
    <property type="entry name" value="WDR55/POC1"/>
</dbReference>
<dbReference type="PANTHER" id="PTHR44019">
    <property type="entry name" value="WD REPEAT-CONTAINING PROTEIN 55"/>
    <property type="match status" value="1"/>
</dbReference>
<protein>
    <recommendedName>
        <fullName evidence="4">WD repeat-containing protein JIP5</fullName>
    </recommendedName>
    <alternativeName>
        <fullName evidence="5">WD repeat-containing protein jip5</fullName>
    </alternativeName>
</protein>
<dbReference type="SMART" id="SM00320">
    <property type="entry name" value="WD40"/>
    <property type="match status" value="6"/>
</dbReference>
<dbReference type="SUPFAM" id="SSF50978">
    <property type="entry name" value="WD40 repeat-like"/>
    <property type="match status" value="1"/>
</dbReference>
<dbReference type="Pfam" id="PF24796">
    <property type="entry name" value="WDR55"/>
    <property type="match status" value="1"/>
</dbReference>
<dbReference type="EMBL" id="KN824296">
    <property type="protein sequence ID" value="KIM27924.1"/>
    <property type="molecule type" value="Genomic_DNA"/>
</dbReference>
<keyword evidence="2 6" id="KW-0853">WD repeat</keyword>
<comment type="similarity">
    <text evidence="1">Belongs to the WD repeat WDR55 family.</text>
</comment>
<feature type="compositionally biased region" description="Acidic residues" evidence="7">
    <location>
        <begin position="351"/>
        <end position="365"/>
    </location>
</feature>
<reference evidence="8 9" key="1">
    <citation type="submission" date="2014-04" db="EMBL/GenBank/DDBJ databases">
        <authorList>
            <consortium name="DOE Joint Genome Institute"/>
            <person name="Kuo A."/>
            <person name="Zuccaro A."/>
            <person name="Kohler A."/>
            <person name="Nagy L.G."/>
            <person name="Floudas D."/>
            <person name="Copeland A."/>
            <person name="Barry K.W."/>
            <person name="Cichocki N."/>
            <person name="Veneault-Fourrey C."/>
            <person name="LaButti K."/>
            <person name="Lindquist E.A."/>
            <person name="Lipzen A."/>
            <person name="Lundell T."/>
            <person name="Morin E."/>
            <person name="Murat C."/>
            <person name="Sun H."/>
            <person name="Tunlid A."/>
            <person name="Henrissat B."/>
            <person name="Grigoriev I.V."/>
            <person name="Hibbett D.S."/>
            <person name="Martin F."/>
            <person name="Nordberg H.P."/>
            <person name="Cantor M.N."/>
            <person name="Hua S.X."/>
        </authorList>
    </citation>
    <scope>NUCLEOTIDE SEQUENCE [LARGE SCALE GENOMIC DNA]</scope>
    <source>
        <strain evidence="8 9">MAFF 305830</strain>
    </source>
</reference>
<dbReference type="PANTHER" id="PTHR44019:SF20">
    <property type="entry name" value="WD REPEAT-CONTAINING PROTEIN 55"/>
    <property type="match status" value="1"/>
</dbReference>
<feature type="repeat" description="WD" evidence="6">
    <location>
        <begin position="91"/>
        <end position="133"/>
    </location>
</feature>
<evidence type="ECO:0000256" key="1">
    <source>
        <dbReference type="ARBA" id="ARBA00007625"/>
    </source>
</evidence>
<dbReference type="HOGENOM" id="CLU_035848_2_1_1"/>
<feature type="compositionally biased region" description="Polar residues" evidence="7">
    <location>
        <begin position="397"/>
        <end position="406"/>
    </location>
</feature>
<evidence type="ECO:0000256" key="2">
    <source>
        <dbReference type="ARBA" id="ARBA00022574"/>
    </source>
</evidence>
<name>A0A0C3B700_SERVB</name>
<dbReference type="OrthoDB" id="2288928at2759"/>
<evidence type="ECO:0000256" key="4">
    <source>
        <dbReference type="ARBA" id="ARBA00039238"/>
    </source>
</evidence>